<keyword evidence="2 5" id="KW-0689">Ribosomal protein</keyword>
<dbReference type="PANTHER" id="PTHR13479:SF40">
    <property type="entry name" value="SMALL RIBOSOMAL SUBUNIT PROTEIN BS18M"/>
    <property type="match status" value="1"/>
</dbReference>
<evidence type="ECO:0000256" key="2">
    <source>
        <dbReference type="ARBA" id="ARBA00022980"/>
    </source>
</evidence>
<comment type="similarity">
    <text evidence="1">Belongs to the bacterial ribosomal protein bS18 family.</text>
</comment>
<proteinExistence type="inferred from homology"/>
<accession>A0A9P4PI31</accession>
<dbReference type="Gene3D" id="4.10.640.10">
    <property type="entry name" value="Ribosomal protein S18"/>
    <property type="match status" value="1"/>
</dbReference>
<evidence type="ECO:0000256" key="1">
    <source>
        <dbReference type="ARBA" id="ARBA00005589"/>
    </source>
</evidence>
<dbReference type="PANTHER" id="PTHR13479">
    <property type="entry name" value="30S RIBOSOMAL PROTEIN S18"/>
    <property type="match status" value="1"/>
</dbReference>
<dbReference type="GO" id="GO:0032543">
    <property type="term" value="P:mitochondrial translation"/>
    <property type="evidence" value="ECO:0007669"/>
    <property type="project" value="TreeGrafter"/>
</dbReference>
<evidence type="ECO:0000313" key="5">
    <source>
        <dbReference type="EMBL" id="KAF2445449.1"/>
    </source>
</evidence>
<dbReference type="GO" id="GO:0003735">
    <property type="term" value="F:structural constituent of ribosome"/>
    <property type="evidence" value="ECO:0007669"/>
    <property type="project" value="InterPro"/>
</dbReference>
<dbReference type="GO" id="GO:0070181">
    <property type="term" value="F:small ribosomal subunit rRNA binding"/>
    <property type="evidence" value="ECO:0007669"/>
    <property type="project" value="TreeGrafter"/>
</dbReference>
<evidence type="ECO:0000313" key="6">
    <source>
        <dbReference type="Proteomes" id="UP000799764"/>
    </source>
</evidence>
<dbReference type="SUPFAM" id="SSF46911">
    <property type="entry name" value="Ribosomal protein S18"/>
    <property type="match status" value="1"/>
</dbReference>
<protein>
    <recommendedName>
        <fullName evidence="4">Small ribosomal subunit protein bS18m</fullName>
    </recommendedName>
</protein>
<dbReference type="OrthoDB" id="21463at2759"/>
<dbReference type="FunFam" id="4.10.640.10:FF:000013">
    <property type="entry name" value="37S ribosomal protein S18"/>
    <property type="match status" value="1"/>
</dbReference>
<dbReference type="AlphaFoldDB" id="A0A9P4PI31"/>
<sequence length="207" mass="23112">MSLMRLPFRSAVASSRTCTRGIATTAGRQNAANLLDILGNSSPNRLAADQPLSSPSEPARDPKLAMRMGAMAFEGGADRQRALLQASQERQAFQKQFYRRWNTGDVYAPHDLSSVEQKKWKIARKTPSSDAFDTLGINPIAEYKNFTMMSEYMAETGRIKHSRETGLRPKNQRKIAKAIRRAIGLGLMPSVHRHPLVLKKTNPGRFT</sequence>
<evidence type="ECO:0000256" key="3">
    <source>
        <dbReference type="ARBA" id="ARBA00023274"/>
    </source>
</evidence>
<dbReference type="InterPro" id="IPR001648">
    <property type="entry name" value="Ribosomal_bS18"/>
</dbReference>
<dbReference type="GO" id="GO:0005763">
    <property type="term" value="C:mitochondrial small ribosomal subunit"/>
    <property type="evidence" value="ECO:0007669"/>
    <property type="project" value="TreeGrafter"/>
</dbReference>
<dbReference type="InterPro" id="IPR036870">
    <property type="entry name" value="Ribosomal_bS18_sf"/>
</dbReference>
<comment type="caution">
    <text evidence="5">The sequence shown here is derived from an EMBL/GenBank/DDBJ whole genome shotgun (WGS) entry which is preliminary data.</text>
</comment>
<dbReference type="EMBL" id="MU001499">
    <property type="protein sequence ID" value="KAF2445449.1"/>
    <property type="molecule type" value="Genomic_DNA"/>
</dbReference>
<reference evidence="5" key="1">
    <citation type="journal article" date="2020" name="Stud. Mycol.">
        <title>101 Dothideomycetes genomes: a test case for predicting lifestyles and emergence of pathogens.</title>
        <authorList>
            <person name="Haridas S."/>
            <person name="Albert R."/>
            <person name="Binder M."/>
            <person name="Bloem J."/>
            <person name="Labutti K."/>
            <person name="Salamov A."/>
            <person name="Andreopoulos B."/>
            <person name="Baker S."/>
            <person name="Barry K."/>
            <person name="Bills G."/>
            <person name="Bluhm B."/>
            <person name="Cannon C."/>
            <person name="Castanera R."/>
            <person name="Culley D."/>
            <person name="Daum C."/>
            <person name="Ezra D."/>
            <person name="Gonzalez J."/>
            <person name="Henrissat B."/>
            <person name="Kuo A."/>
            <person name="Liang C."/>
            <person name="Lipzen A."/>
            <person name="Lutzoni F."/>
            <person name="Magnuson J."/>
            <person name="Mondo S."/>
            <person name="Nolan M."/>
            <person name="Ohm R."/>
            <person name="Pangilinan J."/>
            <person name="Park H.-J."/>
            <person name="Ramirez L."/>
            <person name="Alfaro M."/>
            <person name="Sun H."/>
            <person name="Tritt A."/>
            <person name="Yoshinaga Y."/>
            <person name="Zwiers L.-H."/>
            <person name="Turgeon B."/>
            <person name="Goodwin S."/>
            <person name="Spatafora J."/>
            <person name="Crous P."/>
            <person name="Grigoriev I."/>
        </authorList>
    </citation>
    <scope>NUCLEOTIDE SEQUENCE</scope>
    <source>
        <strain evidence="5">CBS 690.94</strain>
    </source>
</reference>
<organism evidence="5 6">
    <name type="scientific">Karstenula rhodostoma CBS 690.94</name>
    <dbReference type="NCBI Taxonomy" id="1392251"/>
    <lineage>
        <taxon>Eukaryota</taxon>
        <taxon>Fungi</taxon>
        <taxon>Dikarya</taxon>
        <taxon>Ascomycota</taxon>
        <taxon>Pezizomycotina</taxon>
        <taxon>Dothideomycetes</taxon>
        <taxon>Pleosporomycetidae</taxon>
        <taxon>Pleosporales</taxon>
        <taxon>Massarineae</taxon>
        <taxon>Didymosphaeriaceae</taxon>
        <taxon>Karstenula</taxon>
    </lineage>
</organism>
<dbReference type="Proteomes" id="UP000799764">
    <property type="component" value="Unassembled WGS sequence"/>
</dbReference>
<keyword evidence="6" id="KW-1185">Reference proteome</keyword>
<evidence type="ECO:0000256" key="4">
    <source>
        <dbReference type="ARBA" id="ARBA00035264"/>
    </source>
</evidence>
<dbReference type="Pfam" id="PF01084">
    <property type="entry name" value="Ribosomal_S18"/>
    <property type="match status" value="1"/>
</dbReference>
<keyword evidence="3" id="KW-0687">Ribonucleoprotein</keyword>
<name>A0A9P4PI31_9PLEO</name>
<gene>
    <name evidence="5" type="ORF">P171DRAFT_520235</name>
</gene>